<dbReference type="RefSeq" id="WP_160647268.1">
    <property type="nucleotide sequence ID" value="NZ_SIJB01000032.1"/>
</dbReference>
<evidence type="ECO:0000313" key="1">
    <source>
        <dbReference type="EMBL" id="NBI30461.1"/>
    </source>
</evidence>
<dbReference type="PROSITE" id="PS51257">
    <property type="entry name" value="PROKAR_LIPOPROTEIN"/>
    <property type="match status" value="1"/>
</dbReference>
<proteinExistence type="predicted"/>
<reference evidence="1 2" key="1">
    <citation type="submission" date="2019-01" db="EMBL/GenBank/DDBJ databases">
        <title>Chengkuizengella sp. nov., isolated from deep-sea sediment of East Pacific Ocean.</title>
        <authorList>
            <person name="Yang J."/>
            <person name="Lai Q."/>
            <person name="Shao Z."/>
        </authorList>
    </citation>
    <scope>NUCLEOTIDE SEQUENCE [LARGE SCALE GENOMIC DNA]</scope>
    <source>
        <strain evidence="1 2">YPA3-1-1</strain>
    </source>
</reference>
<protein>
    <submittedName>
        <fullName evidence="1">Uncharacterized protein</fullName>
    </submittedName>
</protein>
<evidence type="ECO:0000313" key="2">
    <source>
        <dbReference type="Proteomes" id="UP000448943"/>
    </source>
</evidence>
<dbReference type="Proteomes" id="UP000448943">
    <property type="component" value="Unassembled WGS sequence"/>
</dbReference>
<organism evidence="1 2">
    <name type="scientific">Chengkuizengella marina</name>
    <dbReference type="NCBI Taxonomy" id="2507566"/>
    <lineage>
        <taxon>Bacteria</taxon>
        <taxon>Bacillati</taxon>
        <taxon>Bacillota</taxon>
        <taxon>Bacilli</taxon>
        <taxon>Bacillales</taxon>
        <taxon>Paenibacillaceae</taxon>
        <taxon>Chengkuizengella</taxon>
    </lineage>
</organism>
<dbReference type="AlphaFoldDB" id="A0A6N9Q6Y1"/>
<dbReference type="EMBL" id="SIJB01000032">
    <property type="protein sequence ID" value="NBI30461.1"/>
    <property type="molecule type" value="Genomic_DNA"/>
</dbReference>
<keyword evidence="2" id="KW-1185">Reference proteome</keyword>
<comment type="caution">
    <text evidence="1">The sequence shown here is derived from an EMBL/GenBank/DDBJ whole genome shotgun (WGS) entry which is preliminary data.</text>
</comment>
<gene>
    <name evidence="1" type="ORF">ERL59_16050</name>
</gene>
<accession>A0A6N9Q6Y1</accession>
<name>A0A6N9Q6Y1_9BACL</name>
<dbReference type="OrthoDB" id="2449131at2"/>
<sequence length="240" mass="27096">MNKISYGFMSLFLIIFTSGCLYPDDMRGDKSPGAIKESVTLVQTAVDAYQQASGGLIPIKNSEMDTPIYEKYTIDFNKLGAYIGQIPAVAFENGGNYYFVLVNVEEDPTVKLMDIVSFQKINALEREILLYISGNNGALPKGEEVYENWYSIDFSLLGQKRLQIKSPYSESFLSPIVHTSGIVKIDYGIDIMKVIENYGEESINTDQDLRELLIETSIFVPVKSNPYDWISEEPVIRNMF</sequence>